<keyword evidence="5" id="KW-0067">ATP-binding</keyword>
<dbReference type="Proteomes" id="UP000605805">
    <property type="component" value="Unassembled WGS sequence"/>
</dbReference>
<dbReference type="InterPro" id="IPR017437">
    <property type="entry name" value="ATP-NAD_kinase_PpnK-typ_C"/>
</dbReference>
<dbReference type="InterPro" id="IPR017438">
    <property type="entry name" value="ATP-NAD_kinase_N"/>
</dbReference>
<feature type="binding site" evidence="5">
    <location>
        <position position="72"/>
    </location>
    <ligand>
        <name>NAD(+)</name>
        <dbReference type="ChEBI" id="CHEBI:57540"/>
    </ligand>
</feature>
<dbReference type="SUPFAM" id="SSF111331">
    <property type="entry name" value="NAD kinase/diacylglycerol kinase-like"/>
    <property type="match status" value="1"/>
</dbReference>
<comment type="caution">
    <text evidence="5">Lacks conserved residue(s) required for the propagation of feature annotation.</text>
</comment>
<protein>
    <recommendedName>
        <fullName evidence="5">NAD kinase</fullName>
        <ecNumber evidence="5">2.7.1.23</ecNumber>
    </recommendedName>
    <alternativeName>
        <fullName evidence="5">ATP-dependent NAD kinase</fullName>
    </alternativeName>
</protein>
<evidence type="ECO:0000313" key="6">
    <source>
        <dbReference type="EMBL" id="HIP57065.1"/>
    </source>
</evidence>
<comment type="similarity">
    <text evidence="5">Belongs to the NAD kinase family.</text>
</comment>
<keyword evidence="5" id="KW-0547">Nucleotide-binding</keyword>
<organism evidence="6 7">
    <name type="scientific">Ignisphaera aggregans</name>
    <dbReference type="NCBI Taxonomy" id="334771"/>
    <lineage>
        <taxon>Archaea</taxon>
        <taxon>Thermoproteota</taxon>
        <taxon>Thermoprotei</taxon>
        <taxon>Desulfurococcales</taxon>
        <taxon>Desulfurococcaceae</taxon>
        <taxon>Ignisphaera</taxon>
    </lineage>
</organism>
<comment type="cofactor">
    <cofactor evidence="5">
        <name>a divalent metal cation</name>
        <dbReference type="ChEBI" id="CHEBI:60240"/>
    </cofactor>
</comment>
<dbReference type="GO" id="GO:0003951">
    <property type="term" value="F:NAD+ kinase activity"/>
    <property type="evidence" value="ECO:0007669"/>
    <property type="project" value="UniProtKB-UniRule"/>
</dbReference>
<feature type="binding site" evidence="5">
    <location>
        <begin position="139"/>
        <end position="140"/>
    </location>
    <ligand>
        <name>NAD(+)</name>
        <dbReference type="ChEBI" id="CHEBI:57540"/>
    </ligand>
</feature>
<dbReference type="GO" id="GO:0005524">
    <property type="term" value="F:ATP binding"/>
    <property type="evidence" value="ECO:0007669"/>
    <property type="project" value="UniProtKB-KW"/>
</dbReference>
<dbReference type="Gene3D" id="2.60.200.30">
    <property type="entry name" value="Probable inorganic polyphosphate/atp-NAD kinase, domain 2"/>
    <property type="match status" value="1"/>
</dbReference>
<dbReference type="GO" id="GO:0006741">
    <property type="term" value="P:NADP+ biosynthetic process"/>
    <property type="evidence" value="ECO:0007669"/>
    <property type="project" value="UniProtKB-UniRule"/>
</dbReference>
<feature type="binding site" evidence="5">
    <location>
        <position position="179"/>
    </location>
    <ligand>
        <name>NAD(+)</name>
        <dbReference type="ChEBI" id="CHEBI:57540"/>
    </ligand>
</feature>
<keyword evidence="5" id="KW-0963">Cytoplasm</keyword>
<keyword evidence="4 5" id="KW-0520">NAD</keyword>
<evidence type="ECO:0000256" key="1">
    <source>
        <dbReference type="ARBA" id="ARBA00022679"/>
    </source>
</evidence>
<dbReference type="HAMAP" id="MF_00361">
    <property type="entry name" value="NAD_kinase"/>
    <property type="match status" value="1"/>
</dbReference>
<evidence type="ECO:0000256" key="4">
    <source>
        <dbReference type="ARBA" id="ARBA00023027"/>
    </source>
</evidence>
<sequence length="279" mass="30671">MPIRSVGVAVKRGSEQGYAIARELLVYGKELGLDMLIDEEVVEDVNWSNTFRLGIDPVDVVIVIGGNGTLCRTLHRLGDMVVPIMTVRMGRRGFLLDVPPSEARDRLRDLVEGRYTIVEYMRLRVTIESKEVILPLALNDVVIQSWGPSRTKVVKMDVYADEDMLYSIDGDGVIVSTPLGSSAYALAAGGPLVDTDLESLVVVPLAPLQFNAKPVVLSPKRVVRIYIAMESGPAACVVDGQSIELLKPGDVVKVYKAEKPAKIIRFARVNTYARLRHTL</sequence>
<feature type="binding site" evidence="5">
    <location>
        <position position="152"/>
    </location>
    <ligand>
        <name>NAD(+)</name>
        <dbReference type="ChEBI" id="CHEBI:57540"/>
    </ligand>
</feature>
<comment type="catalytic activity">
    <reaction evidence="5">
        <text>NAD(+) + ATP = ADP + NADP(+) + H(+)</text>
        <dbReference type="Rhea" id="RHEA:18629"/>
        <dbReference type="ChEBI" id="CHEBI:15378"/>
        <dbReference type="ChEBI" id="CHEBI:30616"/>
        <dbReference type="ChEBI" id="CHEBI:57540"/>
        <dbReference type="ChEBI" id="CHEBI:58349"/>
        <dbReference type="ChEBI" id="CHEBI:456216"/>
        <dbReference type="EC" id="2.7.1.23"/>
    </reaction>
</comment>
<keyword evidence="1 5" id="KW-0808">Transferase</keyword>
<keyword evidence="2 5" id="KW-0418">Kinase</keyword>
<dbReference type="EMBL" id="DQTV01000058">
    <property type="protein sequence ID" value="HIP57065.1"/>
    <property type="molecule type" value="Genomic_DNA"/>
</dbReference>
<gene>
    <name evidence="5" type="primary">nadK</name>
    <name evidence="6" type="ORF">EYH02_03230</name>
</gene>
<dbReference type="Pfam" id="PF01513">
    <property type="entry name" value="NAD_kinase"/>
    <property type="match status" value="1"/>
</dbReference>
<accession>A0A833DTM6</accession>
<reference evidence="6" key="1">
    <citation type="journal article" date="2020" name="ISME J.">
        <title>Gammaproteobacteria mediating utilization of methyl-, sulfur- and petroleum organic compounds in deep ocean hydrothermal plumes.</title>
        <authorList>
            <person name="Zhou Z."/>
            <person name="Liu Y."/>
            <person name="Pan J."/>
            <person name="Cron B.R."/>
            <person name="Toner B.M."/>
            <person name="Anantharaman K."/>
            <person name="Breier J.A."/>
            <person name="Dick G.J."/>
            <person name="Li M."/>
        </authorList>
    </citation>
    <scope>NUCLEOTIDE SEQUENCE</scope>
    <source>
        <strain evidence="6">SZUA-1435</strain>
    </source>
</reference>
<dbReference type="PANTHER" id="PTHR20275">
    <property type="entry name" value="NAD KINASE"/>
    <property type="match status" value="1"/>
</dbReference>
<dbReference type="Gene3D" id="3.40.50.10330">
    <property type="entry name" value="Probable inorganic polyphosphate/atp-NAD kinase, domain 1"/>
    <property type="match status" value="1"/>
</dbReference>
<comment type="subcellular location">
    <subcellularLocation>
        <location evidence="5">Cytoplasm</location>
    </subcellularLocation>
</comment>
<dbReference type="GO" id="GO:0019674">
    <property type="term" value="P:NAD+ metabolic process"/>
    <property type="evidence" value="ECO:0007669"/>
    <property type="project" value="InterPro"/>
</dbReference>
<feature type="binding site" evidence="5">
    <location>
        <position position="206"/>
    </location>
    <ligand>
        <name>NAD(+)</name>
        <dbReference type="ChEBI" id="CHEBI:57540"/>
    </ligand>
</feature>
<proteinExistence type="inferred from homology"/>
<dbReference type="AlphaFoldDB" id="A0A833DTM6"/>
<evidence type="ECO:0000256" key="2">
    <source>
        <dbReference type="ARBA" id="ARBA00022777"/>
    </source>
</evidence>
<dbReference type="GO" id="GO:0005737">
    <property type="term" value="C:cytoplasm"/>
    <property type="evidence" value="ECO:0007669"/>
    <property type="project" value="UniProtKB-SubCell"/>
</dbReference>
<name>A0A833DTM6_9CREN</name>
<dbReference type="Pfam" id="PF20143">
    <property type="entry name" value="NAD_kinase_C"/>
    <property type="match status" value="1"/>
</dbReference>
<comment type="caution">
    <text evidence="6">The sequence shown here is derived from an EMBL/GenBank/DDBJ whole genome shotgun (WGS) entry which is preliminary data.</text>
</comment>
<dbReference type="InterPro" id="IPR002504">
    <property type="entry name" value="NADK"/>
</dbReference>
<evidence type="ECO:0000256" key="3">
    <source>
        <dbReference type="ARBA" id="ARBA00022857"/>
    </source>
</evidence>
<evidence type="ECO:0000256" key="5">
    <source>
        <dbReference type="HAMAP-Rule" id="MF_00361"/>
    </source>
</evidence>
<feature type="binding site" evidence="5">
    <location>
        <position position="241"/>
    </location>
    <ligand>
        <name>NAD(+)</name>
        <dbReference type="ChEBI" id="CHEBI:57540"/>
    </ligand>
</feature>
<dbReference type="GO" id="GO:0046872">
    <property type="term" value="F:metal ion binding"/>
    <property type="evidence" value="ECO:0007669"/>
    <property type="project" value="UniProtKB-UniRule"/>
</dbReference>
<feature type="binding site" evidence="5">
    <location>
        <position position="171"/>
    </location>
    <ligand>
        <name>NAD(+)</name>
        <dbReference type="ChEBI" id="CHEBI:57540"/>
    </ligand>
</feature>
<comment type="function">
    <text evidence="5">Involved in the regulation of the intracellular balance of NAD and NADP, and is a key enzyme in the biosynthesis of NADP. Catalyzes specifically the phosphorylation on 2'-hydroxyl of the adenosine moiety of NAD to yield NADP.</text>
</comment>
<evidence type="ECO:0000313" key="7">
    <source>
        <dbReference type="Proteomes" id="UP000605805"/>
    </source>
</evidence>
<feature type="active site" description="Proton acceptor" evidence="5">
    <location>
        <position position="67"/>
    </location>
</feature>
<dbReference type="EC" id="2.7.1.23" evidence="5"/>
<feature type="binding site" evidence="5">
    <location>
        <begin position="67"/>
        <end position="68"/>
    </location>
    <ligand>
        <name>NAD(+)</name>
        <dbReference type="ChEBI" id="CHEBI:57540"/>
    </ligand>
</feature>
<dbReference type="PANTHER" id="PTHR20275:SF0">
    <property type="entry name" value="NAD KINASE"/>
    <property type="match status" value="1"/>
</dbReference>
<keyword evidence="3 5" id="KW-0521">NADP</keyword>
<dbReference type="InterPro" id="IPR016064">
    <property type="entry name" value="NAD/diacylglycerol_kinase_sf"/>
</dbReference>